<dbReference type="PROSITE" id="PS00491">
    <property type="entry name" value="PROLINE_PEPTIDASE"/>
    <property type="match status" value="1"/>
</dbReference>
<dbReference type="InterPro" id="IPR050659">
    <property type="entry name" value="Peptidase_M24B"/>
</dbReference>
<evidence type="ECO:0000259" key="4">
    <source>
        <dbReference type="Pfam" id="PF01321"/>
    </source>
</evidence>
<evidence type="ECO:0000256" key="1">
    <source>
        <dbReference type="ARBA" id="ARBA00022723"/>
    </source>
</evidence>
<dbReference type="InterPro" id="IPR001131">
    <property type="entry name" value="Peptidase_M24B_aminopep-P_CS"/>
</dbReference>
<dbReference type="Gene3D" id="3.90.230.10">
    <property type="entry name" value="Creatinase/methionine aminopeptidase superfamily"/>
    <property type="match status" value="1"/>
</dbReference>
<dbReference type="OrthoDB" id="9806388at2"/>
<dbReference type="InterPro" id="IPR000587">
    <property type="entry name" value="Creatinase_N"/>
</dbReference>
<dbReference type="KEGG" id="mml:MLC_3390"/>
<organism evidence="5 6">
    <name type="scientific">Mycoplasma mycoides subsp. capri LC str. 95010</name>
    <dbReference type="NCBI Taxonomy" id="862259"/>
    <lineage>
        <taxon>Bacteria</taxon>
        <taxon>Bacillati</taxon>
        <taxon>Mycoplasmatota</taxon>
        <taxon>Mollicutes</taxon>
        <taxon>Mycoplasmataceae</taxon>
        <taxon>Mycoplasma</taxon>
    </lineage>
</organism>
<keyword evidence="2" id="KW-0378">Hydrolase</keyword>
<feature type="domain" description="Creatinase N-terminal" evidence="4">
    <location>
        <begin position="12"/>
        <end position="118"/>
    </location>
</feature>
<dbReference type="AlphaFoldDB" id="F4MPN5"/>
<dbReference type="InterPro" id="IPR036005">
    <property type="entry name" value="Creatinase/aminopeptidase-like"/>
</dbReference>
<evidence type="ECO:0000313" key="5">
    <source>
        <dbReference type="EMBL" id="CBW54067.1"/>
    </source>
</evidence>
<dbReference type="SUPFAM" id="SSF55920">
    <property type="entry name" value="Creatinase/aminopeptidase"/>
    <property type="match status" value="1"/>
</dbReference>
<name>F4MPN5_MYCML</name>
<dbReference type="HOGENOM" id="CLU_017266_4_0_14"/>
<protein>
    <submittedName>
        <fullName evidence="5">Xaa Pro dipeptidase</fullName>
    </submittedName>
</protein>
<dbReference type="InterPro" id="IPR000994">
    <property type="entry name" value="Pept_M24"/>
</dbReference>
<dbReference type="PANTHER" id="PTHR46112">
    <property type="entry name" value="AMINOPEPTIDASE"/>
    <property type="match status" value="1"/>
</dbReference>
<dbReference type="Proteomes" id="UP000010103">
    <property type="component" value="Chromosome"/>
</dbReference>
<feature type="domain" description="Peptidase M24" evidence="3">
    <location>
        <begin position="142"/>
        <end position="344"/>
    </location>
</feature>
<evidence type="ECO:0000313" key="6">
    <source>
        <dbReference type="Proteomes" id="UP000010103"/>
    </source>
</evidence>
<dbReference type="Gene3D" id="3.40.350.10">
    <property type="entry name" value="Creatinase/prolidase N-terminal domain"/>
    <property type="match status" value="1"/>
</dbReference>
<sequence length="362" mass="41157">MRAIMTKHEIINELLEKNNADAILLYSPENRYWFSKFHSSLGYLIITKTQSHLFLDGRYITAARNNKNINKDIQLHHFSKNLKQDLIDILNQNNVKTLAFESDWTYFEQYQAYKNHWFKDFDLIGINCSKIRMIKDDWEIANIKKACDITDQVFQAALDFIKPGITEKQLQRFIDDKFLEFGADKISFDTIIASGVNGSMPHAVPSDKLINNNELITIDMGCFYNGYCSDQTRTIALGDVDPKLVEIYNIVYEAQSLGISLVKEGVIAGDIHKQVYDFIDKKGYGKYFDHGLGHGIGVEIHEEPSVGSTGSEVLKENMTITIEPGIYIPDLGGVRIEDDVLVTKTGCKLLTSSPRILLKLQK</sequence>
<dbReference type="CDD" id="cd01092">
    <property type="entry name" value="APP-like"/>
    <property type="match status" value="1"/>
</dbReference>
<dbReference type="PRINTS" id="PR00599">
    <property type="entry name" value="MAPEPTIDASE"/>
</dbReference>
<dbReference type="PANTHER" id="PTHR46112:SF3">
    <property type="entry name" value="AMINOPEPTIDASE YPDF"/>
    <property type="match status" value="1"/>
</dbReference>
<dbReference type="GO" id="GO:0046872">
    <property type="term" value="F:metal ion binding"/>
    <property type="evidence" value="ECO:0007669"/>
    <property type="project" value="UniProtKB-KW"/>
</dbReference>
<dbReference type="InterPro" id="IPR029149">
    <property type="entry name" value="Creatin/AminoP/Spt16_N"/>
</dbReference>
<keyword evidence="1" id="KW-0479">Metal-binding</keyword>
<proteinExistence type="predicted"/>
<reference evidence="6" key="1">
    <citation type="journal article" date="2011" name="BMC Genomics">
        <title>Mycoplasma mycoides, from "mycoides Small Colony" to "capri". A microevolutionary perspective.</title>
        <authorList>
            <person name="Thiaucourt F."/>
            <person name="Manso-Silvan L."/>
            <person name="Salah W."/>
            <person name="Barbe V."/>
            <person name="Berger A."/>
            <person name="Jacob D."/>
            <person name="Breton M."/>
            <person name="Dupuy V."/>
            <person name="Lomenech A.M."/>
            <person name="Blanchard A."/>
            <person name="Sirand-Pugnet P."/>
        </authorList>
    </citation>
    <scope>NUCLEOTIDE SEQUENCE [LARGE SCALE GENOMIC DNA]</scope>
    <source>
        <strain evidence="6">95010</strain>
    </source>
</reference>
<evidence type="ECO:0000259" key="3">
    <source>
        <dbReference type="Pfam" id="PF00557"/>
    </source>
</evidence>
<dbReference type="Pfam" id="PF01321">
    <property type="entry name" value="Creatinase_N"/>
    <property type="match status" value="1"/>
</dbReference>
<gene>
    <name evidence="5" type="primary">pepQ</name>
    <name evidence="5" type="ORF">MLC_3390</name>
</gene>
<dbReference type="Pfam" id="PF00557">
    <property type="entry name" value="Peptidase_M24"/>
    <property type="match status" value="1"/>
</dbReference>
<dbReference type="InterPro" id="IPR001714">
    <property type="entry name" value="Pept_M24_MAP"/>
</dbReference>
<reference evidence="6" key="2">
    <citation type="journal article" date="2011" name="BMC Genomics">
        <title>Mycoplasma mycoides, from mycoides Small Colony to capri. A microevolutionary perspective.</title>
        <authorList>
            <person name="Thiaucourt F."/>
            <person name="Manso-Silvan L."/>
            <person name="Salah W."/>
            <person name="Barbe V."/>
            <person name="Berger A."/>
            <person name="Jacob D."/>
            <person name="Breton M."/>
            <person name="Dupuy V."/>
            <person name="Lomenech A.M."/>
            <person name="Blanchard A."/>
            <person name="Sirand-Pugnet P."/>
        </authorList>
    </citation>
    <scope>NUCLEOTIDE SEQUENCE [LARGE SCALE GENOMIC DNA]</scope>
    <source>
        <strain evidence="6">95010</strain>
    </source>
</reference>
<dbReference type="GO" id="GO:0004177">
    <property type="term" value="F:aminopeptidase activity"/>
    <property type="evidence" value="ECO:0007669"/>
    <property type="project" value="UniProtKB-ARBA"/>
</dbReference>
<dbReference type="EMBL" id="FQ377874">
    <property type="protein sequence ID" value="CBW54067.1"/>
    <property type="molecule type" value="Genomic_DNA"/>
</dbReference>
<dbReference type="GO" id="GO:0008235">
    <property type="term" value="F:metalloexopeptidase activity"/>
    <property type="evidence" value="ECO:0007669"/>
    <property type="project" value="UniProtKB-ARBA"/>
</dbReference>
<evidence type="ECO:0000256" key="2">
    <source>
        <dbReference type="ARBA" id="ARBA00022801"/>
    </source>
</evidence>
<accession>F4MPN5</accession>
<dbReference type="SUPFAM" id="SSF53092">
    <property type="entry name" value="Creatinase/prolidase N-terminal domain"/>
    <property type="match status" value="1"/>
</dbReference>